<organism evidence="1 2">
    <name type="scientific">Actinoallomurus iriomotensis</name>
    <dbReference type="NCBI Taxonomy" id="478107"/>
    <lineage>
        <taxon>Bacteria</taxon>
        <taxon>Bacillati</taxon>
        <taxon>Actinomycetota</taxon>
        <taxon>Actinomycetes</taxon>
        <taxon>Streptosporangiales</taxon>
        <taxon>Thermomonosporaceae</taxon>
        <taxon>Actinoallomurus</taxon>
    </lineage>
</organism>
<sequence>MSASEILGGAMESGIIPEVAEISRRGDVKWTQGELSYVTWISKGPEGFLTWSVNVGDAKFFDALKPYGGMSVRVRAISEGVLSWPLKGERESLLLCLDEMRHGIEFVRDRADLASLLAEESDVVRGAAYAWQPAASYPARLVQSLVLASDINANDLIDCIVNKMSSDVLILPNGNRLEIRKSAAYWAKQYSKVLGFEIPLPP</sequence>
<name>A0A9W6VUZ7_9ACTN</name>
<comment type="caution">
    <text evidence="1">The sequence shown here is derived from an EMBL/GenBank/DDBJ whole genome shotgun (WGS) entry which is preliminary data.</text>
</comment>
<protein>
    <submittedName>
        <fullName evidence="1">Uncharacterized protein</fullName>
    </submittedName>
</protein>
<accession>A0A9W6VUZ7</accession>
<reference evidence="1" key="1">
    <citation type="submission" date="2023-03" db="EMBL/GenBank/DDBJ databases">
        <title>Actinoallomurus iriomotensis NBRC 103681.</title>
        <authorList>
            <person name="Ichikawa N."/>
            <person name="Sato H."/>
            <person name="Tonouchi N."/>
        </authorList>
    </citation>
    <scope>NUCLEOTIDE SEQUENCE</scope>
    <source>
        <strain evidence="1">NBRC 103681</strain>
    </source>
</reference>
<dbReference type="Proteomes" id="UP001165135">
    <property type="component" value="Unassembled WGS sequence"/>
</dbReference>
<gene>
    <name evidence="1" type="ORF">Airi01_083290</name>
</gene>
<proteinExistence type="predicted"/>
<evidence type="ECO:0000313" key="2">
    <source>
        <dbReference type="Proteomes" id="UP001165135"/>
    </source>
</evidence>
<dbReference type="AlphaFoldDB" id="A0A9W6VUZ7"/>
<dbReference type="EMBL" id="BSTJ01000013">
    <property type="protein sequence ID" value="GLY80062.1"/>
    <property type="molecule type" value="Genomic_DNA"/>
</dbReference>
<evidence type="ECO:0000313" key="1">
    <source>
        <dbReference type="EMBL" id="GLY80062.1"/>
    </source>
</evidence>